<sequence length="136" mass="14466">MTNTVAAREPSPLSRGRTVLGVTRGCVTLHTVAIFAQPVFAGRYLTGDYDMLAVHGLGADLITCLGVAQIVLSVLLWWRGGTRWPFWASLLLFLGESGQYFAGLSGALDLHVPLGVALAVAASITLVAICRNGDRR</sequence>
<protein>
    <submittedName>
        <fullName evidence="2">Uncharacterized protein</fullName>
    </submittedName>
</protein>
<dbReference type="EMBL" id="JAAMPJ010000007">
    <property type="protein sequence ID" value="NGY62265.1"/>
    <property type="molecule type" value="Genomic_DNA"/>
</dbReference>
<comment type="caution">
    <text evidence="2">The sequence shown here is derived from an EMBL/GenBank/DDBJ whole genome shotgun (WGS) entry which is preliminary data.</text>
</comment>
<proteinExistence type="predicted"/>
<keyword evidence="3" id="KW-1185">Reference proteome</keyword>
<feature type="transmembrane region" description="Helical" evidence="1">
    <location>
        <begin position="110"/>
        <end position="130"/>
    </location>
</feature>
<keyword evidence="1" id="KW-0472">Membrane</keyword>
<gene>
    <name evidence="2" type="ORF">G7043_25410</name>
</gene>
<dbReference type="RefSeq" id="WP_166049589.1">
    <property type="nucleotide sequence ID" value="NZ_JAAMPJ010000007.1"/>
</dbReference>
<feature type="transmembrane region" description="Helical" evidence="1">
    <location>
        <begin position="84"/>
        <end position="104"/>
    </location>
</feature>
<evidence type="ECO:0000313" key="2">
    <source>
        <dbReference type="EMBL" id="NGY62265.1"/>
    </source>
</evidence>
<feature type="transmembrane region" description="Helical" evidence="1">
    <location>
        <begin position="52"/>
        <end position="77"/>
    </location>
</feature>
<dbReference type="Proteomes" id="UP000481360">
    <property type="component" value="Unassembled WGS sequence"/>
</dbReference>
<name>A0A7C9RSB7_9PSEU</name>
<feature type="transmembrane region" description="Helical" evidence="1">
    <location>
        <begin position="21"/>
        <end position="40"/>
    </location>
</feature>
<evidence type="ECO:0000313" key="3">
    <source>
        <dbReference type="Proteomes" id="UP000481360"/>
    </source>
</evidence>
<reference evidence="2 3" key="1">
    <citation type="submission" date="2020-03" db="EMBL/GenBank/DDBJ databases">
        <title>Isolation and identification of active actinomycetes.</title>
        <authorList>
            <person name="Sun X."/>
        </authorList>
    </citation>
    <scope>NUCLEOTIDE SEQUENCE [LARGE SCALE GENOMIC DNA]</scope>
    <source>
        <strain evidence="2 3">NEAU-D13</strain>
    </source>
</reference>
<dbReference type="AlphaFoldDB" id="A0A7C9RSB7"/>
<organism evidence="2 3">
    <name type="scientific">Lentzea alba</name>
    <dbReference type="NCBI Taxonomy" id="2714351"/>
    <lineage>
        <taxon>Bacteria</taxon>
        <taxon>Bacillati</taxon>
        <taxon>Actinomycetota</taxon>
        <taxon>Actinomycetes</taxon>
        <taxon>Pseudonocardiales</taxon>
        <taxon>Pseudonocardiaceae</taxon>
        <taxon>Lentzea</taxon>
    </lineage>
</organism>
<keyword evidence="1" id="KW-1133">Transmembrane helix</keyword>
<evidence type="ECO:0000256" key="1">
    <source>
        <dbReference type="SAM" id="Phobius"/>
    </source>
</evidence>
<keyword evidence="1" id="KW-0812">Transmembrane</keyword>
<accession>A0A7C9RSB7</accession>